<dbReference type="EMBL" id="AP024329">
    <property type="protein sequence ID" value="BCQ32837.1"/>
    <property type="molecule type" value="Genomic_DNA"/>
</dbReference>
<organism evidence="1 2">
    <name type="scientific">Erwinia rhapontici</name>
    <name type="common">Pectobacterium rhapontici</name>
    <dbReference type="NCBI Taxonomy" id="55212"/>
    <lineage>
        <taxon>Bacteria</taxon>
        <taxon>Pseudomonadati</taxon>
        <taxon>Pseudomonadota</taxon>
        <taxon>Gammaproteobacteria</taxon>
        <taxon>Enterobacterales</taxon>
        <taxon>Erwiniaceae</taxon>
        <taxon>Erwinia</taxon>
    </lineage>
</organism>
<sequence length="158" mass="18328">MITYEVLEGGFLTDIPFVDVTVNVMRFRDLEDYEYNIIINRVMMAEGQTVVTFCEKQMKTMQNTLPGFKSEGKQLEHKIGPAKLPVVQVAHRYLENGNFVRQVQSYTQLPKHPDYNPGNNMLMVFTLVADQDFTDFQRKHYVQIMNSFTPKTKPLGNK</sequence>
<evidence type="ECO:0000313" key="2">
    <source>
        <dbReference type="Proteomes" id="UP000677515"/>
    </source>
</evidence>
<dbReference type="Proteomes" id="UP000677515">
    <property type="component" value="Chromosome"/>
</dbReference>
<evidence type="ECO:0000313" key="1">
    <source>
        <dbReference type="EMBL" id="BCQ32837.1"/>
    </source>
</evidence>
<reference evidence="1 2" key="1">
    <citation type="submission" date="2021-01" db="EMBL/GenBank/DDBJ databases">
        <title>Complete genome sequence of Erwinia rhapontici MAFF 311153.</title>
        <authorList>
            <person name="Morohoshi T."/>
            <person name="Someya N."/>
        </authorList>
    </citation>
    <scope>NUCLEOTIDE SEQUENCE [LARGE SCALE GENOMIC DNA]</scope>
    <source>
        <strain evidence="1 2">MAFF 311153</strain>
    </source>
</reference>
<accession>A0ABM7MUM4</accession>
<dbReference type="Gene3D" id="3.40.1000.10">
    <property type="entry name" value="Mog1/PsbP, alpha/beta/alpha sandwich"/>
    <property type="match status" value="1"/>
</dbReference>
<keyword evidence="2" id="KW-1185">Reference proteome</keyword>
<evidence type="ECO:0008006" key="3">
    <source>
        <dbReference type="Google" id="ProtNLM"/>
    </source>
</evidence>
<name>A0ABM7MUM4_ERWRD</name>
<dbReference type="RefSeq" id="WP_212813544.1">
    <property type="nucleotide sequence ID" value="NZ_AP024329.1"/>
</dbReference>
<gene>
    <name evidence="1" type="ORF">ERHA53_01800</name>
</gene>
<protein>
    <recommendedName>
        <fullName evidence="3">DUF1795 domain-containing protein</fullName>
    </recommendedName>
</protein>
<dbReference type="InterPro" id="IPR016123">
    <property type="entry name" value="Mog1/PsbP_a/b/a-sand"/>
</dbReference>
<proteinExistence type="predicted"/>
<dbReference type="Pfam" id="PF08786">
    <property type="entry name" value="DcrB"/>
    <property type="match status" value="1"/>
</dbReference>
<dbReference type="InterPro" id="IPR014894">
    <property type="entry name" value="DcrB/EagT6"/>
</dbReference>
<dbReference type="SUPFAM" id="SSF55724">
    <property type="entry name" value="Mog1p/PsbP-like"/>
    <property type="match status" value="1"/>
</dbReference>